<name>A0A7K0KFX8_9BACT</name>
<dbReference type="EMBL" id="VUNG01000021">
    <property type="protein sequence ID" value="MST84778.1"/>
    <property type="molecule type" value="Genomic_DNA"/>
</dbReference>
<dbReference type="AlphaFoldDB" id="A0A7K0KFX8"/>
<gene>
    <name evidence="1" type="ORF">FYJ73_08885</name>
</gene>
<comment type="caution">
    <text evidence="1">The sequence shown here is derived from an EMBL/GenBank/DDBJ whole genome shotgun (WGS) entry which is preliminary data.</text>
</comment>
<dbReference type="Proteomes" id="UP000438914">
    <property type="component" value="Unassembled WGS sequence"/>
</dbReference>
<proteinExistence type="predicted"/>
<dbReference type="RefSeq" id="WP_154534355.1">
    <property type="nucleotide sequence ID" value="NZ_VUNG01000021.1"/>
</dbReference>
<organism evidence="1 2">
    <name type="scientific">Hallella mizrahii</name>
    <dbReference type="NCBI Taxonomy" id="2606637"/>
    <lineage>
        <taxon>Bacteria</taxon>
        <taxon>Pseudomonadati</taxon>
        <taxon>Bacteroidota</taxon>
        <taxon>Bacteroidia</taxon>
        <taxon>Bacteroidales</taxon>
        <taxon>Prevotellaceae</taxon>
        <taxon>Hallella</taxon>
    </lineage>
</organism>
<evidence type="ECO:0000313" key="2">
    <source>
        <dbReference type="Proteomes" id="UP000438914"/>
    </source>
</evidence>
<sequence>MIVKEVNKFMALMPLMLPKLIDSKQCVEPDIAEDSAVLYFNLEERFPIGMVMDMIDDDLDLQLLYHGSKKSEPRILHCCFFASPKLGKSMFKINLLTGTDGFVDSVAVTVYDTVDVFAEELDSDLLSHTLSFDFTEAMTSQELLSVFCKMSYET</sequence>
<accession>A0A7K0KFX8</accession>
<protein>
    <submittedName>
        <fullName evidence="1">Uncharacterized protein</fullName>
    </submittedName>
</protein>
<evidence type="ECO:0000313" key="1">
    <source>
        <dbReference type="EMBL" id="MST84778.1"/>
    </source>
</evidence>
<keyword evidence="2" id="KW-1185">Reference proteome</keyword>
<reference evidence="1 2" key="1">
    <citation type="submission" date="2019-08" db="EMBL/GenBank/DDBJ databases">
        <title>In-depth cultivation of the pig gut microbiome towards novel bacterial diversity and tailored functional studies.</title>
        <authorList>
            <person name="Wylensek D."/>
            <person name="Hitch T.C.A."/>
            <person name="Clavel T."/>
        </authorList>
    </citation>
    <scope>NUCLEOTIDE SEQUENCE [LARGE SCALE GENOMIC DNA]</scope>
    <source>
        <strain evidence="1 2">LKV-178-WT-2A</strain>
    </source>
</reference>